<evidence type="ECO:0000256" key="15">
    <source>
        <dbReference type="HAMAP-Rule" id="MF_00138"/>
    </source>
</evidence>
<dbReference type="GO" id="GO:0005524">
    <property type="term" value="F:ATP binding"/>
    <property type="evidence" value="ECO:0007669"/>
    <property type="project" value="UniProtKB-UniRule"/>
</dbReference>
<dbReference type="HAMAP" id="MF_00138">
    <property type="entry name" value="GARS"/>
    <property type="match status" value="1"/>
</dbReference>
<feature type="domain" description="ATP-grasp" evidence="17">
    <location>
        <begin position="113"/>
        <end position="320"/>
    </location>
</feature>
<evidence type="ECO:0000256" key="12">
    <source>
        <dbReference type="ARBA" id="ARBA00038345"/>
    </source>
</evidence>
<name>A0A0E2BCA0_9LEPT</name>
<evidence type="ECO:0000256" key="8">
    <source>
        <dbReference type="ARBA" id="ARBA00022755"/>
    </source>
</evidence>
<dbReference type="InterPro" id="IPR020560">
    <property type="entry name" value="PRibGlycinamide_synth_C-dom"/>
</dbReference>
<dbReference type="Pfam" id="PF01071">
    <property type="entry name" value="GARS_A"/>
    <property type="match status" value="1"/>
</dbReference>
<dbReference type="InterPro" id="IPR037123">
    <property type="entry name" value="PRibGlycinamide_synth_C_sf"/>
</dbReference>
<dbReference type="GO" id="GO:0006189">
    <property type="term" value="P:'de novo' IMP biosynthetic process"/>
    <property type="evidence" value="ECO:0007669"/>
    <property type="project" value="UniProtKB-UniRule"/>
</dbReference>
<dbReference type="EC" id="6.3.4.13" evidence="4 15"/>
<dbReference type="PANTHER" id="PTHR43472:SF1">
    <property type="entry name" value="PHOSPHORIBOSYLAMINE--GLYCINE LIGASE, CHLOROPLASTIC"/>
    <property type="match status" value="1"/>
</dbReference>
<dbReference type="InterPro" id="IPR011054">
    <property type="entry name" value="Rudment_hybrid_motif"/>
</dbReference>
<evidence type="ECO:0000256" key="11">
    <source>
        <dbReference type="ARBA" id="ARBA00023211"/>
    </source>
</evidence>
<evidence type="ECO:0000256" key="7">
    <source>
        <dbReference type="ARBA" id="ARBA00022741"/>
    </source>
</evidence>
<dbReference type="RefSeq" id="WP_004485117.1">
    <property type="nucleotide sequence ID" value="NZ_AHON02000063.1"/>
</dbReference>
<proteinExistence type="inferred from homology"/>
<comment type="catalytic activity">
    <reaction evidence="15">
        <text>5-phospho-beta-D-ribosylamine + glycine + ATP = N(1)-(5-phospho-beta-D-ribosyl)glycinamide + ADP + phosphate + H(+)</text>
        <dbReference type="Rhea" id="RHEA:17453"/>
        <dbReference type="ChEBI" id="CHEBI:15378"/>
        <dbReference type="ChEBI" id="CHEBI:30616"/>
        <dbReference type="ChEBI" id="CHEBI:43474"/>
        <dbReference type="ChEBI" id="CHEBI:57305"/>
        <dbReference type="ChEBI" id="CHEBI:58681"/>
        <dbReference type="ChEBI" id="CHEBI:143788"/>
        <dbReference type="ChEBI" id="CHEBI:456216"/>
        <dbReference type="EC" id="6.3.4.13"/>
    </reaction>
</comment>
<evidence type="ECO:0000259" key="17">
    <source>
        <dbReference type="PROSITE" id="PS50975"/>
    </source>
</evidence>
<dbReference type="PROSITE" id="PS00184">
    <property type="entry name" value="GARS"/>
    <property type="match status" value="1"/>
</dbReference>
<comment type="caution">
    <text evidence="18">The sequence shown here is derived from an EMBL/GenBank/DDBJ whole genome shotgun (WGS) entry which is preliminary data.</text>
</comment>
<dbReference type="InterPro" id="IPR020559">
    <property type="entry name" value="PRibGlycinamide_synth_CS"/>
</dbReference>
<evidence type="ECO:0000256" key="14">
    <source>
        <dbReference type="ARBA" id="ARBA00042864"/>
    </source>
</evidence>
<keyword evidence="5 15" id="KW-0436">Ligase</keyword>
<keyword evidence="7 16" id="KW-0547">Nucleotide-binding</keyword>
<evidence type="ECO:0000256" key="2">
    <source>
        <dbReference type="ARBA" id="ARBA00001946"/>
    </source>
</evidence>
<dbReference type="InterPro" id="IPR013815">
    <property type="entry name" value="ATP_grasp_subdomain_1"/>
</dbReference>
<dbReference type="PROSITE" id="PS50975">
    <property type="entry name" value="ATP_GRASP"/>
    <property type="match status" value="1"/>
</dbReference>
<keyword evidence="8 15" id="KW-0658">Purine biosynthesis</keyword>
<evidence type="ECO:0000313" key="19">
    <source>
        <dbReference type="Proteomes" id="UP000006329"/>
    </source>
</evidence>
<evidence type="ECO:0000256" key="5">
    <source>
        <dbReference type="ARBA" id="ARBA00022598"/>
    </source>
</evidence>
<evidence type="ECO:0000256" key="1">
    <source>
        <dbReference type="ARBA" id="ARBA00001936"/>
    </source>
</evidence>
<comment type="cofactor">
    <cofactor evidence="2">
        <name>Mg(2+)</name>
        <dbReference type="ChEBI" id="CHEBI:18420"/>
    </cofactor>
</comment>
<dbReference type="EMBL" id="AHON02000063">
    <property type="protein sequence ID" value="EKO32848.1"/>
    <property type="molecule type" value="Genomic_DNA"/>
</dbReference>
<evidence type="ECO:0000256" key="10">
    <source>
        <dbReference type="ARBA" id="ARBA00022842"/>
    </source>
</evidence>
<evidence type="ECO:0000256" key="4">
    <source>
        <dbReference type="ARBA" id="ARBA00013255"/>
    </source>
</evidence>
<dbReference type="AlphaFoldDB" id="A0A0E2BCA0"/>
<dbReference type="Gene3D" id="3.30.1490.20">
    <property type="entry name" value="ATP-grasp fold, A domain"/>
    <property type="match status" value="1"/>
</dbReference>
<dbReference type="InterPro" id="IPR016185">
    <property type="entry name" value="PreATP-grasp_dom_sf"/>
</dbReference>
<dbReference type="SUPFAM" id="SSF56059">
    <property type="entry name" value="Glutathione synthetase ATP-binding domain-like"/>
    <property type="match status" value="1"/>
</dbReference>
<dbReference type="GO" id="GO:0046872">
    <property type="term" value="F:metal ion binding"/>
    <property type="evidence" value="ECO:0007669"/>
    <property type="project" value="UniProtKB-KW"/>
</dbReference>
<dbReference type="InterPro" id="IPR000115">
    <property type="entry name" value="PRibGlycinamide_synth"/>
</dbReference>
<reference evidence="18" key="1">
    <citation type="submission" date="2012-10" db="EMBL/GenBank/DDBJ databases">
        <authorList>
            <person name="Harkins D.M."/>
            <person name="Durkin A.S."/>
            <person name="Brinkac L.M."/>
            <person name="Haft D.H."/>
            <person name="Selengut J.D."/>
            <person name="Sanka R."/>
            <person name="DePew J."/>
            <person name="Purushe J."/>
            <person name="Matthias M.A."/>
            <person name="Vinetz J.M."/>
            <person name="Sutton G.G."/>
            <person name="Nierman W.C."/>
            <person name="Fouts D.E."/>
        </authorList>
    </citation>
    <scope>NUCLEOTIDE SEQUENCE [LARGE SCALE GENOMIC DNA]</scope>
    <source>
        <strain evidence="18">MOR084</strain>
    </source>
</reference>
<sequence>MQPKLKVLLVGSGGRESAIAFHLRKSPLLSELIVFPGNGGFPDNEILPSDSLNILSKESVQSFLKLNPFDFIVVGPEDPLVAGFTDWATELKIPTFGPDSYCAQVEGSKNFAKSLMLEAGVPTAEYKTFTEYSSSLNYLESKPIPIVIKADGLAAGKGVTVATTKEMAVAALKEIFEDKKFGESGNRVVIEEFMDGQEASIFAISDGDSYFLLPAAQDHKRAFDGDQGPNTGGMGAYCPAPVVTEIILQKVKEKIFDPMFETFRKKGHPYRGLLYAGLMISSDGEPKVVEFNCRFGDPETQCVLAMFDGDLLELLYAASTGKIKGVRTSVKSGAATVVVLAAQGYPNSYEKNIPLNLPETSGQNVYLFHAGTSKKDGKVFSSGGRILGVVAQGTDLKNSIDQAYSFLEKIQVPKTFYRKDIGHRAL</sequence>
<dbReference type="UniPathway" id="UPA00074">
    <property type="reaction ID" value="UER00125"/>
</dbReference>
<dbReference type="SUPFAM" id="SSF52440">
    <property type="entry name" value="PreATP-grasp domain"/>
    <property type="match status" value="1"/>
</dbReference>
<keyword evidence="19" id="KW-1185">Reference proteome</keyword>
<dbReference type="Pfam" id="PF02844">
    <property type="entry name" value="GARS_N"/>
    <property type="match status" value="1"/>
</dbReference>
<dbReference type="Proteomes" id="UP000006329">
    <property type="component" value="Unassembled WGS sequence"/>
</dbReference>
<dbReference type="InterPro" id="IPR020562">
    <property type="entry name" value="PRibGlycinamide_synth_N"/>
</dbReference>
<dbReference type="GO" id="GO:0009113">
    <property type="term" value="P:purine nucleobase biosynthetic process"/>
    <property type="evidence" value="ECO:0007669"/>
    <property type="project" value="InterPro"/>
</dbReference>
<dbReference type="Pfam" id="PF02843">
    <property type="entry name" value="GARS_C"/>
    <property type="match status" value="1"/>
</dbReference>
<evidence type="ECO:0000256" key="16">
    <source>
        <dbReference type="PROSITE-ProRule" id="PRU00409"/>
    </source>
</evidence>
<protein>
    <recommendedName>
        <fullName evidence="4 15">Phosphoribosylamine--glycine ligase</fullName>
        <ecNumber evidence="4 15">6.3.4.13</ecNumber>
    </recommendedName>
    <alternativeName>
        <fullName evidence="15">GARS</fullName>
    </alternativeName>
    <alternativeName>
        <fullName evidence="13 15">Glycinamide ribonucleotide synthetase</fullName>
    </alternativeName>
    <alternativeName>
        <fullName evidence="14 15">Phosphoribosylglycinamide synthetase</fullName>
    </alternativeName>
</protein>
<dbReference type="SUPFAM" id="SSF51246">
    <property type="entry name" value="Rudiment single hybrid motif"/>
    <property type="match status" value="1"/>
</dbReference>
<keyword evidence="11" id="KW-0464">Manganese</keyword>
<dbReference type="FunFam" id="3.30.1490.20:FF:000006">
    <property type="entry name" value="phosphoribosylamine--glycine ligase, chloroplastic-like"/>
    <property type="match status" value="1"/>
</dbReference>
<comment type="pathway">
    <text evidence="3 15">Purine metabolism; IMP biosynthesis via de novo pathway; N(1)-(5-phospho-D-ribosyl)glycinamide from 5-phospho-alpha-D-ribose 1-diphosphate: step 2/2.</text>
</comment>
<accession>A0A0E2BCA0</accession>
<dbReference type="InterPro" id="IPR020561">
    <property type="entry name" value="PRibGlycinamid_synth_ATP-grasp"/>
</dbReference>
<dbReference type="NCBIfam" id="TIGR00877">
    <property type="entry name" value="purD"/>
    <property type="match status" value="1"/>
</dbReference>
<dbReference type="GO" id="GO:0004637">
    <property type="term" value="F:phosphoribosylamine-glycine ligase activity"/>
    <property type="evidence" value="ECO:0007669"/>
    <property type="project" value="UniProtKB-UniRule"/>
</dbReference>
<gene>
    <name evidence="15 18" type="primary">purD</name>
    <name evidence="18" type="ORF">LEP1GSC179_2942</name>
</gene>
<organism evidence="18 19">
    <name type="scientific">Leptospira santarosai str. MOR084</name>
    <dbReference type="NCBI Taxonomy" id="1049984"/>
    <lineage>
        <taxon>Bacteria</taxon>
        <taxon>Pseudomonadati</taxon>
        <taxon>Spirochaetota</taxon>
        <taxon>Spirochaetia</taxon>
        <taxon>Leptospirales</taxon>
        <taxon>Leptospiraceae</taxon>
        <taxon>Leptospira</taxon>
    </lineage>
</organism>
<evidence type="ECO:0000256" key="9">
    <source>
        <dbReference type="ARBA" id="ARBA00022840"/>
    </source>
</evidence>
<comment type="similarity">
    <text evidence="12 15">Belongs to the GARS family.</text>
</comment>
<comment type="cofactor">
    <cofactor evidence="1">
        <name>Mn(2+)</name>
        <dbReference type="ChEBI" id="CHEBI:29035"/>
    </cofactor>
</comment>
<keyword evidence="6" id="KW-0479">Metal-binding</keyword>
<dbReference type="SMART" id="SM01210">
    <property type="entry name" value="GARS_C"/>
    <property type="match status" value="1"/>
</dbReference>
<evidence type="ECO:0000256" key="13">
    <source>
        <dbReference type="ARBA" id="ARBA00042242"/>
    </source>
</evidence>
<dbReference type="Gene3D" id="3.90.600.10">
    <property type="entry name" value="Phosphoribosylglycinamide synthetase, C-terminal domain"/>
    <property type="match status" value="1"/>
</dbReference>
<evidence type="ECO:0000313" key="18">
    <source>
        <dbReference type="EMBL" id="EKO32848.1"/>
    </source>
</evidence>
<dbReference type="InterPro" id="IPR011761">
    <property type="entry name" value="ATP-grasp"/>
</dbReference>
<dbReference type="FunFam" id="3.30.470.20:FF:000018">
    <property type="entry name" value="Trifunctional purine biosynthetic protein adenosine-3"/>
    <property type="match status" value="1"/>
</dbReference>
<dbReference type="SMART" id="SM01209">
    <property type="entry name" value="GARS_A"/>
    <property type="match status" value="1"/>
</dbReference>
<keyword evidence="9 16" id="KW-0067">ATP-binding</keyword>
<evidence type="ECO:0000256" key="3">
    <source>
        <dbReference type="ARBA" id="ARBA00005174"/>
    </source>
</evidence>
<evidence type="ECO:0000256" key="6">
    <source>
        <dbReference type="ARBA" id="ARBA00022723"/>
    </source>
</evidence>
<dbReference type="PANTHER" id="PTHR43472">
    <property type="entry name" value="PHOSPHORIBOSYLAMINE--GLYCINE LIGASE"/>
    <property type="match status" value="1"/>
</dbReference>
<dbReference type="Gene3D" id="3.40.50.20">
    <property type="match status" value="1"/>
</dbReference>
<dbReference type="Gene3D" id="3.30.470.20">
    <property type="entry name" value="ATP-grasp fold, B domain"/>
    <property type="match status" value="1"/>
</dbReference>
<keyword evidence="10" id="KW-0460">Magnesium</keyword>